<dbReference type="SUPFAM" id="SSF52172">
    <property type="entry name" value="CheY-like"/>
    <property type="match status" value="1"/>
</dbReference>
<dbReference type="STRING" id="28094.SAMN06295900_102157"/>
<accession>A0A1X7CZD2</accession>
<dbReference type="PANTHER" id="PTHR24421">
    <property type="entry name" value="NITRATE/NITRITE SENSOR PROTEIN NARX-RELATED"/>
    <property type="match status" value="1"/>
</dbReference>
<dbReference type="AlphaFoldDB" id="A0A1X7CZD2"/>
<dbReference type="GO" id="GO:0046983">
    <property type="term" value="F:protein dimerization activity"/>
    <property type="evidence" value="ECO:0007669"/>
    <property type="project" value="InterPro"/>
</dbReference>
<dbReference type="Pfam" id="PF02518">
    <property type="entry name" value="HATPase_c"/>
    <property type="match status" value="1"/>
</dbReference>
<dbReference type="CDD" id="cd16917">
    <property type="entry name" value="HATPase_UhpB-NarQ-NarX-like"/>
    <property type="match status" value="1"/>
</dbReference>
<evidence type="ECO:0000256" key="1">
    <source>
        <dbReference type="ARBA" id="ARBA00022679"/>
    </source>
</evidence>
<feature type="modified residue" description="4-aspartylphosphate" evidence="4">
    <location>
        <position position="55"/>
    </location>
</feature>
<dbReference type="InterPro" id="IPR005467">
    <property type="entry name" value="His_kinase_dom"/>
</dbReference>
<dbReference type="SUPFAM" id="SSF55874">
    <property type="entry name" value="ATPase domain of HSP90 chaperone/DNA topoisomerase II/histidine kinase"/>
    <property type="match status" value="1"/>
</dbReference>
<dbReference type="Gene3D" id="3.40.50.2300">
    <property type="match status" value="1"/>
</dbReference>
<dbReference type="EMBL" id="FXAH01000002">
    <property type="protein sequence ID" value="SMF05521.1"/>
    <property type="molecule type" value="Genomic_DNA"/>
</dbReference>
<dbReference type="SMART" id="SM00448">
    <property type="entry name" value="REC"/>
    <property type="match status" value="1"/>
</dbReference>
<dbReference type="InterPro" id="IPR050482">
    <property type="entry name" value="Sensor_HK_TwoCompSys"/>
</dbReference>
<dbReference type="Gene3D" id="3.30.565.10">
    <property type="entry name" value="Histidine kinase-like ATPase, C-terminal domain"/>
    <property type="match status" value="1"/>
</dbReference>
<dbReference type="InterPro" id="IPR011006">
    <property type="entry name" value="CheY-like_superfamily"/>
</dbReference>
<evidence type="ECO:0000256" key="2">
    <source>
        <dbReference type="ARBA" id="ARBA00022777"/>
    </source>
</evidence>
<proteinExistence type="predicted"/>
<sequence length="358" mass="38775">MIEILLVEDSPTDALLIGEALADIGEFEHRLTHAELLADALAHTEATRFDVVLLDLGLPDAQGIATFQAFHCVAPDVPVLVLTGLDDTSVGFAAIQEGAQDYLLKKAIEAPVLARAIRYAIERHRAAAALRASREELQRLSTYIEHIREEEKTRIARELHDDLGQLLTALKMETTQLDRTLQGAGVDTSGTGLRNVYGIIDQLVSSVRRIAADLRPVMLDDLGPVPAIDWFIHEFSKRHGVVVNATLDPGDVAFNRTSGTEVFRMVQEALTNIARHSGATEASVSIARVAPHCIVRIADNGHGMPEGARPGRNSFGLLGMRERAARLGGSIEIDTGPARGFALTITLPLAEVEKEENG</sequence>
<evidence type="ECO:0000313" key="8">
    <source>
        <dbReference type="Proteomes" id="UP000192911"/>
    </source>
</evidence>
<organism evidence="7 8">
    <name type="scientific">Trinickia caryophylli</name>
    <name type="common">Paraburkholderia caryophylli</name>
    <dbReference type="NCBI Taxonomy" id="28094"/>
    <lineage>
        <taxon>Bacteria</taxon>
        <taxon>Pseudomonadati</taxon>
        <taxon>Pseudomonadota</taxon>
        <taxon>Betaproteobacteria</taxon>
        <taxon>Burkholderiales</taxon>
        <taxon>Burkholderiaceae</taxon>
        <taxon>Trinickia</taxon>
    </lineage>
</organism>
<dbReference type="Gene3D" id="1.20.5.1930">
    <property type="match status" value="1"/>
</dbReference>
<gene>
    <name evidence="7" type="ORF">SAMN06295900_102157</name>
</gene>
<dbReference type="PROSITE" id="PS50110">
    <property type="entry name" value="RESPONSE_REGULATORY"/>
    <property type="match status" value="1"/>
</dbReference>
<dbReference type="Pfam" id="PF07730">
    <property type="entry name" value="HisKA_3"/>
    <property type="match status" value="1"/>
</dbReference>
<dbReference type="Proteomes" id="UP000192911">
    <property type="component" value="Unassembled WGS sequence"/>
</dbReference>
<dbReference type="InterPro" id="IPR001789">
    <property type="entry name" value="Sig_transdc_resp-reg_receiver"/>
</dbReference>
<feature type="domain" description="Response regulatory" evidence="6">
    <location>
        <begin position="3"/>
        <end position="120"/>
    </location>
</feature>
<keyword evidence="2 7" id="KW-0418">Kinase</keyword>
<keyword evidence="4" id="KW-0597">Phosphoprotein</keyword>
<dbReference type="PROSITE" id="PS50109">
    <property type="entry name" value="HIS_KIN"/>
    <property type="match status" value="1"/>
</dbReference>
<dbReference type="SMART" id="SM00387">
    <property type="entry name" value="HATPase_c"/>
    <property type="match status" value="1"/>
</dbReference>
<dbReference type="InterPro" id="IPR003594">
    <property type="entry name" value="HATPase_dom"/>
</dbReference>
<name>A0A1X7CZD2_TRICW</name>
<keyword evidence="8" id="KW-1185">Reference proteome</keyword>
<evidence type="ECO:0000256" key="3">
    <source>
        <dbReference type="ARBA" id="ARBA00023012"/>
    </source>
</evidence>
<evidence type="ECO:0000259" key="5">
    <source>
        <dbReference type="PROSITE" id="PS50109"/>
    </source>
</evidence>
<dbReference type="PANTHER" id="PTHR24421:SF59">
    <property type="entry name" value="OXYGEN SENSOR HISTIDINE KINASE NREB"/>
    <property type="match status" value="1"/>
</dbReference>
<evidence type="ECO:0000256" key="4">
    <source>
        <dbReference type="PROSITE-ProRule" id="PRU00169"/>
    </source>
</evidence>
<keyword evidence="1" id="KW-0808">Transferase</keyword>
<dbReference type="GO" id="GO:0016020">
    <property type="term" value="C:membrane"/>
    <property type="evidence" value="ECO:0007669"/>
    <property type="project" value="InterPro"/>
</dbReference>
<dbReference type="InterPro" id="IPR036890">
    <property type="entry name" value="HATPase_C_sf"/>
</dbReference>
<evidence type="ECO:0000313" key="7">
    <source>
        <dbReference type="EMBL" id="SMF05521.1"/>
    </source>
</evidence>
<feature type="domain" description="Histidine kinase" evidence="5">
    <location>
        <begin position="154"/>
        <end position="351"/>
    </location>
</feature>
<keyword evidence="3" id="KW-0902">Two-component regulatory system</keyword>
<dbReference type="CDD" id="cd00156">
    <property type="entry name" value="REC"/>
    <property type="match status" value="1"/>
</dbReference>
<reference evidence="8" key="1">
    <citation type="submission" date="2017-04" db="EMBL/GenBank/DDBJ databases">
        <authorList>
            <person name="Varghese N."/>
            <person name="Submissions S."/>
        </authorList>
    </citation>
    <scope>NUCLEOTIDE SEQUENCE [LARGE SCALE GENOMIC DNA]</scope>
    <source>
        <strain evidence="8">Ballard 720</strain>
    </source>
</reference>
<dbReference type="Pfam" id="PF00072">
    <property type="entry name" value="Response_reg"/>
    <property type="match status" value="1"/>
</dbReference>
<protein>
    <submittedName>
        <fullName evidence="7">Histidine kinase-, DNA gyrase B-, and HSP90-like ATPase</fullName>
    </submittedName>
</protein>
<dbReference type="GO" id="GO:0000155">
    <property type="term" value="F:phosphorelay sensor kinase activity"/>
    <property type="evidence" value="ECO:0007669"/>
    <property type="project" value="InterPro"/>
</dbReference>
<evidence type="ECO:0000259" key="6">
    <source>
        <dbReference type="PROSITE" id="PS50110"/>
    </source>
</evidence>
<dbReference type="InterPro" id="IPR011712">
    <property type="entry name" value="Sig_transdc_His_kin_sub3_dim/P"/>
</dbReference>